<keyword evidence="1" id="KW-1133">Transmembrane helix</keyword>
<protein>
    <submittedName>
        <fullName evidence="2">Uncharacterized protein</fullName>
    </submittedName>
</protein>
<organism evidence="2 3">
    <name type="scientific">Vibrio aerogenes CECT 7868</name>
    <dbReference type="NCBI Taxonomy" id="1216006"/>
    <lineage>
        <taxon>Bacteria</taxon>
        <taxon>Pseudomonadati</taxon>
        <taxon>Pseudomonadota</taxon>
        <taxon>Gammaproteobacteria</taxon>
        <taxon>Vibrionales</taxon>
        <taxon>Vibrionaceae</taxon>
        <taxon>Vibrio</taxon>
    </lineage>
</organism>
<dbReference type="Proteomes" id="UP000184608">
    <property type="component" value="Unassembled WGS sequence"/>
</dbReference>
<gene>
    <name evidence="2" type="ORF">VA7868_03305</name>
</gene>
<evidence type="ECO:0000256" key="1">
    <source>
        <dbReference type="SAM" id="Phobius"/>
    </source>
</evidence>
<keyword evidence="1" id="KW-0812">Transmembrane</keyword>
<evidence type="ECO:0000313" key="2">
    <source>
        <dbReference type="EMBL" id="SHI28228.1"/>
    </source>
</evidence>
<dbReference type="STRING" id="1216006.VA7868_03305"/>
<proteinExistence type="predicted"/>
<name>A0A1M5ZVP0_9VIBR</name>
<feature type="transmembrane region" description="Helical" evidence="1">
    <location>
        <begin position="6"/>
        <end position="23"/>
    </location>
</feature>
<dbReference type="AlphaFoldDB" id="A0A1M5ZVP0"/>
<feature type="transmembrane region" description="Helical" evidence="1">
    <location>
        <begin position="30"/>
        <end position="49"/>
    </location>
</feature>
<keyword evidence="1" id="KW-0472">Membrane</keyword>
<evidence type="ECO:0000313" key="3">
    <source>
        <dbReference type="Proteomes" id="UP000184608"/>
    </source>
</evidence>
<feature type="transmembrane region" description="Helical" evidence="1">
    <location>
        <begin position="69"/>
        <end position="89"/>
    </location>
</feature>
<reference evidence="2 3" key="1">
    <citation type="submission" date="2016-11" db="EMBL/GenBank/DDBJ databases">
        <authorList>
            <person name="Jaros S."/>
            <person name="Januszkiewicz K."/>
            <person name="Wedrychowicz H."/>
        </authorList>
    </citation>
    <scope>NUCLEOTIDE SEQUENCE [LARGE SCALE GENOMIC DNA]</scope>
    <source>
        <strain evidence="2 3">CECT 7868</strain>
    </source>
</reference>
<sequence length="99" mass="11746">MTTTVTILFIVSIILAIIFRIIAKRGFTNRAIWSIYSIFWMVTVTQYIYILDKKQATFLLSSILEKHEITKSVRASCLFFTIYFFIFTIPKLKQKDKFF</sequence>
<dbReference type="EMBL" id="FQXZ01000037">
    <property type="protein sequence ID" value="SHI28228.1"/>
    <property type="molecule type" value="Genomic_DNA"/>
</dbReference>
<accession>A0A1M5ZVP0</accession>
<keyword evidence="3" id="KW-1185">Reference proteome</keyword>